<dbReference type="PANTHER" id="PTHR47328:SF1">
    <property type="entry name" value="RUTC FAMILY PROTEIN YOAB"/>
    <property type="match status" value="1"/>
</dbReference>
<dbReference type="Gene3D" id="3.30.1330.40">
    <property type="entry name" value="RutC-like"/>
    <property type="match status" value="1"/>
</dbReference>
<protein>
    <submittedName>
        <fullName evidence="2">Enamine deaminase RidA (YjgF/YER057c/UK114 family)</fullName>
    </submittedName>
</protein>
<accession>A0ABV2MZZ0</accession>
<reference evidence="2 3" key="1">
    <citation type="submission" date="2024-06" db="EMBL/GenBank/DDBJ databases">
        <title>Genomic Encyclopedia of Type Strains, Phase IV (KMG-IV): sequencing the most valuable type-strain genomes for metagenomic binning, comparative biology and taxonomic classification.</title>
        <authorList>
            <person name="Goeker M."/>
        </authorList>
    </citation>
    <scope>NUCLEOTIDE SEQUENCE [LARGE SCALE GENOMIC DNA]</scope>
    <source>
        <strain evidence="2 3">DSM 27865</strain>
    </source>
</reference>
<organism evidence="2 3">
    <name type="scientific">Aquamicrobium terrae</name>
    <dbReference type="NCBI Taxonomy" id="1324945"/>
    <lineage>
        <taxon>Bacteria</taxon>
        <taxon>Pseudomonadati</taxon>
        <taxon>Pseudomonadota</taxon>
        <taxon>Alphaproteobacteria</taxon>
        <taxon>Hyphomicrobiales</taxon>
        <taxon>Phyllobacteriaceae</taxon>
        <taxon>Aquamicrobium</taxon>
    </lineage>
</organism>
<dbReference type="Pfam" id="PF01042">
    <property type="entry name" value="Ribonuc_L-PSP"/>
    <property type="match status" value="1"/>
</dbReference>
<dbReference type="Proteomes" id="UP001549076">
    <property type="component" value="Unassembled WGS sequence"/>
</dbReference>
<dbReference type="InterPro" id="IPR035959">
    <property type="entry name" value="RutC-like_sf"/>
</dbReference>
<evidence type="ECO:0000313" key="3">
    <source>
        <dbReference type="Proteomes" id="UP001549076"/>
    </source>
</evidence>
<evidence type="ECO:0000256" key="1">
    <source>
        <dbReference type="ARBA" id="ARBA00010552"/>
    </source>
</evidence>
<dbReference type="PROSITE" id="PS01094">
    <property type="entry name" value="UPF0076"/>
    <property type="match status" value="1"/>
</dbReference>
<dbReference type="RefSeq" id="WP_354195334.1">
    <property type="nucleotide sequence ID" value="NZ_JBEPML010000008.1"/>
</dbReference>
<name>A0ABV2MZZ0_9HYPH</name>
<dbReference type="SUPFAM" id="SSF55298">
    <property type="entry name" value="YjgF-like"/>
    <property type="match status" value="1"/>
</dbReference>
<sequence>MTLPNESAALADLVTRFGVGQRASLATVHNGTGYFAVTPQAPYDASLSVAEQTAQLLAKAEARLAEIGSGKGQILFVAIILADMAGYAEMNAVWDGWVGDIRPPARACFSGALASPALKVEMIMICAVS</sequence>
<evidence type="ECO:0000313" key="2">
    <source>
        <dbReference type="EMBL" id="MET3792376.1"/>
    </source>
</evidence>
<dbReference type="PANTHER" id="PTHR47328">
    <property type="match status" value="1"/>
</dbReference>
<dbReference type="InterPro" id="IPR019897">
    <property type="entry name" value="RidA_CS"/>
</dbReference>
<dbReference type="InterPro" id="IPR035709">
    <property type="entry name" value="YoaB-like"/>
</dbReference>
<keyword evidence="3" id="KW-1185">Reference proteome</keyword>
<dbReference type="InterPro" id="IPR006175">
    <property type="entry name" value="YjgF/YER057c/UK114"/>
</dbReference>
<gene>
    <name evidence="2" type="ORF">ABID37_002593</name>
</gene>
<comment type="caution">
    <text evidence="2">The sequence shown here is derived from an EMBL/GenBank/DDBJ whole genome shotgun (WGS) entry which is preliminary data.</text>
</comment>
<comment type="similarity">
    <text evidence="1">Belongs to the RutC family.</text>
</comment>
<proteinExistence type="inferred from homology"/>
<dbReference type="CDD" id="cd06150">
    <property type="entry name" value="YjgF_YER057c_UK114_like_2"/>
    <property type="match status" value="1"/>
</dbReference>
<dbReference type="EMBL" id="JBEPML010000008">
    <property type="protein sequence ID" value="MET3792376.1"/>
    <property type="molecule type" value="Genomic_DNA"/>
</dbReference>